<reference evidence="1" key="1">
    <citation type="submission" date="2020-05" db="EMBL/GenBank/DDBJ databases">
        <authorList>
            <person name="Chiriac C."/>
            <person name="Salcher M."/>
            <person name="Ghai R."/>
            <person name="Kavagutti S V."/>
        </authorList>
    </citation>
    <scope>NUCLEOTIDE SEQUENCE</scope>
</reference>
<dbReference type="InterPro" id="IPR003772">
    <property type="entry name" value="YceD"/>
</dbReference>
<dbReference type="PANTHER" id="PTHR34374:SF1">
    <property type="entry name" value="LARGE RIBOSOMAL RNA SUBUNIT ACCUMULATION PROTEIN YCED HOMOLOG 1, CHLOROPLASTIC"/>
    <property type="match status" value="1"/>
</dbReference>
<sequence length="195" mass="21519">MARSVFMFNTHDLPHRAGEMREYQLALPLTEAIGVDLLSIKPAQIISVELRITSVDEGVLATGEITALATGECGRCLDPINWPIDEAFTELFYYETAASRATEKGKKGGKNSAKKEEKKDIDLEADELTFMIGDEIDLELPIRDAVILNLPVNPLCSEECPGLCQGCGEKWINLPDDHAHNPEDPRWAALKGLNL</sequence>
<dbReference type="AlphaFoldDB" id="A0A6J6EZE4"/>
<accession>A0A6J6EZE4</accession>
<dbReference type="PANTHER" id="PTHR34374">
    <property type="entry name" value="LARGE RIBOSOMAL RNA SUBUNIT ACCUMULATION PROTEIN YCED HOMOLOG 1, CHLOROPLASTIC"/>
    <property type="match status" value="1"/>
</dbReference>
<proteinExistence type="predicted"/>
<protein>
    <submittedName>
        <fullName evidence="1">Unannotated protein</fullName>
    </submittedName>
</protein>
<gene>
    <name evidence="1" type="ORF">UFOPK1747_00510</name>
</gene>
<name>A0A6J6EZE4_9ZZZZ</name>
<dbReference type="EMBL" id="CAEZTV010000061">
    <property type="protein sequence ID" value="CAB4580123.1"/>
    <property type="molecule type" value="Genomic_DNA"/>
</dbReference>
<evidence type="ECO:0000313" key="1">
    <source>
        <dbReference type="EMBL" id="CAB4580123.1"/>
    </source>
</evidence>
<organism evidence="1">
    <name type="scientific">freshwater metagenome</name>
    <dbReference type="NCBI Taxonomy" id="449393"/>
    <lineage>
        <taxon>unclassified sequences</taxon>
        <taxon>metagenomes</taxon>
        <taxon>ecological metagenomes</taxon>
    </lineage>
</organism>
<dbReference type="Pfam" id="PF02620">
    <property type="entry name" value="YceD"/>
    <property type="match status" value="1"/>
</dbReference>